<accession>A0A1F2UJL3</accession>
<comment type="catalytic activity">
    <reaction evidence="1">
        <text>(2R)-2-phosphoglycerate = (2R)-3-phosphoglycerate</text>
        <dbReference type="Rhea" id="RHEA:15901"/>
        <dbReference type="ChEBI" id="CHEBI:58272"/>
        <dbReference type="ChEBI" id="CHEBI:58289"/>
        <dbReference type="EC" id="5.4.2.12"/>
    </reaction>
</comment>
<keyword evidence="5" id="KW-0324">Glycolysis</keyword>
<dbReference type="CDD" id="cd16011">
    <property type="entry name" value="iPGM_like"/>
    <property type="match status" value="1"/>
</dbReference>
<evidence type="ECO:0000256" key="1">
    <source>
        <dbReference type="ARBA" id="ARBA00000370"/>
    </source>
</evidence>
<reference evidence="7 8" key="1">
    <citation type="journal article" date="2016" name="Nat. Commun.">
        <title>Thousands of microbial genomes shed light on interconnected biogeochemical processes in an aquifer system.</title>
        <authorList>
            <person name="Anantharaman K."/>
            <person name="Brown C.T."/>
            <person name="Hug L.A."/>
            <person name="Sharon I."/>
            <person name="Castelle C.J."/>
            <person name="Probst A.J."/>
            <person name="Thomas B.C."/>
            <person name="Singh A."/>
            <person name="Wilkins M.J."/>
            <person name="Karaoz U."/>
            <person name="Brodie E.L."/>
            <person name="Williams K.H."/>
            <person name="Hubbard S.S."/>
            <person name="Banfield J.F."/>
        </authorList>
    </citation>
    <scope>NUCLEOTIDE SEQUENCE [LARGE SCALE GENOMIC DNA]</scope>
</reference>
<sequence>MKAILIILDGLADRPWPQLDGRTPLEAAHTPNLDKLAAMAQTGLLQSLGRGHAPASEIAHFVIFGYPQEDYPGRAVFEATAEGHVLTGDEVVYRGLFSSVEQQGSGLQVMRRFMGADDDDCAELSKEIAHFEKDGVSCEFIFNTRQEGILFLRGGASEDVTDADPYIEDLPVIKVEPLEDAREPEKAAKTAACLNSYLSMAYRHLSEHRINKERVASGLPPINFLLIKWCGRKRFLRPFEKQNGLKGASVSTGLMYKGLAAEIGMNWIGTKYLPDWRDDLVNRLKLAEKALDDGYEFIHVHTKGPDEAAHKKDPALKRDVISSLDEGLGYLFESSLISDDNLIIITGDHGTPSGTRLLHSGEPVPLLMLGRYTYADDVKVFSEKSCVYGSLGRIEGKEMMPMVLNQLDRIKYMSAKLQPFNGIYWPKRLNEFELQDES</sequence>
<gene>
    <name evidence="7" type="ORF">A2074_08540</name>
</gene>
<comment type="pathway">
    <text evidence="3">Carbohydrate degradation.</text>
</comment>
<dbReference type="PANTHER" id="PTHR31209">
    <property type="entry name" value="COFACTOR-INDEPENDENT PHOSPHOGLYCERATE MUTASE"/>
    <property type="match status" value="1"/>
</dbReference>
<dbReference type="InterPro" id="IPR004456">
    <property type="entry name" value="Pglycerate_mutase_ApgM"/>
</dbReference>
<comment type="caution">
    <text evidence="7">The sequence shown here is derived from an EMBL/GenBank/DDBJ whole genome shotgun (WGS) entry which is preliminary data.</text>
</comment>
<dbReference type="Proteomes" id="UP000178086">
    <property type="component" value="Unassembled WGS sequence"/>
</dbReference>
<proteinExistence type="inferred from homology"/>
<dbReference type="Gene3D" id="3.40.720.10">
    <property type="entry name" value="Alkaline Phosphatase, subunit A"/>
    <property type="match status" value="2"/>
</dbReference>
<evidence type="ECO:0000256" key="5">
    <source>
        <dbReference type="ARBA" id="ARBA00023152"/>
    </source>
</evidence>
<dbReference type="GO" id="GO:0046872">
    <property type="term" value="F:metal ion binding"/>
    <property type="evidence" value="ECO:0007669"/>
    <property type="project" value="InterPro"/>
</dbReference>
<name>A0A1F2UJL3_9ACTN</name>
<dbReference type="PANTHER" id="PTHR31209:SF0">
    <property type="entry name" value="METALLOENZYME DOMAIN-CONTAINING PROTEIN"/>
    <property type="match status" value="1"/>
</dbReference>
<feature type="domain" description="Metalloenzyme" evidence="6">
    <location>
        <begin position="1"/>
        <end position="405"/>
    </location>
</feature>
<dbReference type="AlphaFoldDB" id="A0A1F2UJL3"/>
<dbReference type="GO" id="GO:0004619">
    <property type="term" value="F:phosphoglycerate mutase activity"/>
    <property type="evidence" value="ECO:0007669"/>
    <property type="project" value="UniProtKB-EC"/>
</dbReference>
<evidence type="ECO:0000259" key="6">
    <source>
        <dbReference type="Pfam" id="PF01676"/>
    </source>
</evidence>
<comment type="similarity">
    <text evidence="4">Belongs to the BPG-independent phosphoglycerate mutase family. A-PGAM subfamily.</text>
</comment>
<dbReference type="SUPFAM" id="SSF53649">
    <property type="entry name" value="Alkaline phosphatase-like"/>
    <property type="match status" value="1"/>
</dbReference>
<evidence type="ECO:0000256" key="2">
    <source>
        <dbReference type="ARBA" id="ARBA00002315"/>
    </source>
</evidence>
<evidence type="ECO:0000313" key="7">
    <source>
        <dbReference type="EMBL" id="OFW33202.1"/>
    </source>
</evidence>
<dbReference type="Pfam" id="PF01676">
    <property type="entry name" value="Metalloenzyme"/>
    <property type="match status" value="1"/>
</dbReference>
<evidence type="ECO:0000256" key="3">
    <source>
        <dbReference type="ARBA" id="ARBA00004921"/>
    </source>
</evidence>
<dbReference type="EMBL" id="MELI01000073">
    <property type="protein sequence ID" value="OFW33202.1"/>
    <property type="molecule type" value="Genomic_DNA"/>
</dbReference>
<dbReference type="InterPro" id="IPR017850">
    <property type="entry name" value="Alkaline_phosphatase_core_sf"/>
</dbReference>
<dbReference type="GO" id="GO:0006096">
    <property type="term" value="P:glycolytic process"/>
    <property type="evidence" value="ECO:0007669"/>
    <property type="project" value="UniProtKB-KW"/>
</dbReference>
<protein>
    <recommendedName>
        <fullName evidence="6">Metalloenzyme domain-containing protein</fullName>
    </recommendedName>
</protein>
<dbReference type="Pfam" id="PF10143">
    <property type="entry name" value="PhosphMutase"/>
    <property type="match status" value="1"/>
</dbReference>
<evidence type="ECO:0000256" key="4">
    <source>
        <dbReference type="ARBA" id="ARBA00005524"/>
    </source>
</evidence>
<evidence type="ECO:0000313" key="8">
    <source>
        <dbReference type="Proteomes" id="UP000178086"/>
    </source>
</evidence>
<dbReference type="InterPro" id="IPR006124">
    <property type="entry name" value="Metalloenzyme"/>
</dbReference>
<organism evidence="7 8">
    <name type="scientific">Candidatus Aquicultor primus</name>
    <dbReference type="NCBI Taxonomy" id="1797195"/>
    <lineage>
        <taxon>Bacteria</taxon>
        <taxon>Bacillati</taxon>
        <taxon>Actinomycetota</taxon>
        <taxon>Candidatus Aquicultoria</taxon>
        <taxon>Candidatus Aquicultorales</taxon>
        <taxon>Candidatus Aquicultoraceae</taxon>
        <taxon>Candidatus Aquicultor</taxon>
    </lineage>
</organism>
<dbReference type="PIRSF" id="PIRSF006392">
    <property type="entry name" value="IPGAM_arch"/>
    <property type="match status" value="1"/>
</dbReference>
<comment type="function">
    <text evidence="2">Catalyzes the interconversion of 2-phosphoglycerate and 3-phosphoglycerate.</text>
</comment>